<reference evidence="1" key="1">
    <citation type="submission" date="2018-02" db="EMBL/GenBank/DDBJ databases">
        <title>Rhizophora mucronata_Transcriptome.</title>
        <authorList>
            <person name="Meera S.P."/>
            <person name="Sreeshan A."/>
            <person name="Augustine A."/>
        </authorList>
    </citation>
    <scope>NUCLEOTIDE SEQUENCE</scope>
    <source>
        <tissue evidence="1">Leaf</tissue>
    </source>
</reference>
<protein>
    <submittedName>
        <fullName evidence="1">Uncharacterized protein</fullName>
    </submittedName>
</protein>
<organism evidence="1">
    <name type="scientific">Rhizophora mucronata</name>
    <name type="common">Asiatic mangrove</name>
    <dbReference type="NCBI Taxonomy" id="61149"/>
    <lineage>
        <taxon>Eukaryota</taxon>
        <taxon>Viridiplantae</taxon>
        <taxon>Streptophyta</taxon>
        <taxon>Embryophyta</taxon>
        <taxon>Tracheophyta</taxon>
        <taxon>Spermatophyta</taxon>
        <taxon>Magnoliopsida</taxon>
        <taxon>eudicotyledons</taxon>
        <taxon>Gunneridae</taxon>
        <taxon>Pentapetalae</taxon>
        <taxon>rosids</taxon>
        <taxon>fabids</taxon>
        <taxon>Malpighiales</taxon>
        <taxon>Rhizophoraceae</taxon>
        <taxon>Rhizophora</taxon>
    </lineage>
</organism>
<proteinExistence type="predicted"/>
<evidence type="ECO:0000313" key="1">
    <source>
        <dbReference type="EMBL" id="MBW93373.1"/>
    </source>
</evidence>
<sequence>MPNEISCLYPFEDKVIKRHALMCCLVYHPKRSHNMVCTNAPTA</sequence>
<accession>A0A2P2JIS2</accession>
<dbReference type="AlphaFoldDB" id="A0A2P2JIS2"/>
<dbReference type="EMBL" id="GGEC01012890">
    <property type="protein sequence ID" value="MBW93373.1"/>
    <property type="molecule type" value="Transcribed_RNA"/>
</dbReference>
<name>A0A2P2JIS2_RHIMU</name>